<proteinExistence type="predicted"/>
<dbReference type="STRING" id="1858805.M5FUU0"/>
<dbReference type="GO" id="GO:0005834">
    <property type="term" value="C:heterotrimeric G-protein complex"/>
    <property type="evidence" value="ECO:0007669"/>
    <property type="project" value="TreeGrafter"/>
</dbReference>
<keyword evidence="6" id="KW-0807">Transducer</keyword>
<feature type="binding site" evidence="7">
    <location>
        <begin position="27"/>
        <end position="33"/>
    </location>
    <ligand>
        <name>GTP</name>
        <dbReference type="ChEBI" id="CHEBI:37565"/>
    </ligand>
</feature>
<dbReference type="Gene3D" id="1.10.400.10">
    <property type="entry name" value="GI Alpha 1, domain 2-like"/>
    <property type="match status" value="1"/>
</dbReference>
<dbReference type="PANTHER" id="PTHR10218:SF369">
    <property type="entry name" value="GUANINE NUCLEOTIDE-BINDING PROTEIN ALPHA-2 SUBUNIT"/>
    <property type="match status" value="1"/>
</dbReference>
<dbReference type="GO" id="GO:0001664">
    <property type="term" value="F:G protein-coupled receptor binding"/>
    <property type="evidence" value="ECO:0007669"/>
    <property type="project" value="TreeGrafter"/>
</dbReference>
<dbReference type="SUPFAM" id="SSF52540">
    <property type="entry name" value="P-loop containing nucleoside triphosphate hydrolases"/>
    <property type="match status" value="1"/>
</dbReference>
<evidence type="ECO:0000256" key="6">
    <source>
        <dbReference type="ARBA" id="ARBA00023224"/>
    </source>
</evidence>
<dbReference type="GO" id="GO:0003924">
    <property type="term" value="F:GTPase activity"/>
    <property type="evidence" value="ECO:0007669"/>
    <property type="project" value="InterPro"/>
</dbReference>
<dbReference type="PROSITE" id="PS51882">
    <property type="entry name" value="G_ALPHA"/>
    <property type="match status" value="1"/>
</dbReference>
<dbReference type="Proteomes" id="UP000030653">
    <property type="component" value="Unassembled WGS sequence"/>
</dbReference>
<dbReference type="OMA" id="WICCLEN"/>
<protein>
    <submittedName>
        <fullName evidence="9">Heterotrimeric G protein-like protein alpha subunit A</fullName>
    </submittedName>
</protein>
<keyword evidence="10" id="KW-1185">Reference proteome</keyword>
<gene>
    <name evidence="9" type="ORF">DACRYDRAFT_97428</name>
</gene>
<feature type="binding site" evidence="7">
    <location>
        <begin position="121"/>
        <end position="124"/>
    </location>
    <ligand>
        <name>GTP</name>
        <dbReference type="ChEBI" id="CHEBI:37565"/>
    </ligand>
</feature>
<dbReference type="GO" id="GO:0007189">
    <property type="term" value="P:adenylate cyclase-activating G protein-coupled receptor signaling pathway"/>
    <property type="evidence" value="ECO:0007669"/>
    <property type="project" value="TreeGrafter"/>
</dbReference>
<dbReference type="RefSeq" id="XP_040623939.1">
    <property type="nucleotide sequence ID" value="XM_040777453.1"/>
</dbReference>
<keyword evidence="4 8" id="KW-0460">Magnesium</keyword>
<sequence>MDNAPYFFKHAVRICSPQYWPTNQDVLRSRVQTRGVTQSSFVADGMRIHMYDVGGQRAERKKWIVAFESVKCVIFTASLSEYDQSLLEHPEQNRMQESIEVFKNIITSRWFQKATMVMFFNKMDVFEEKYHRSPMKNYFAEYSGNDVEAGVKFIIWKYRQVNKNNAPVYSHITTATDTNRCSVVLAAVRENILDAAIRESGLI</sequence>
<evidence type="ECO:0000256" key="5">
    <source>
        <dbReference type="ARBA" id="ARBA00023134"/>
    </source>
</evidence>
<dbReference type="GeneID" id="63692515"/>
<dbReference type="EMBL" id="JH795879">
    <property type="protein sequence ID" value="EJT97041.1"/>
    <property type="molecule type" value="Genomic_DNA"/>
</dbReference>
<evidence type="ECO:0000313" key="9">
    <source>
        <dbReference type="EMBL" id="EJT97041.1"/>
    </source>
</evidence>
<dbReference type="SMART" id="SM00275">
    <property type="entry name" value="G_alpha"/>
    <property type="match status" value="1"/>
</dbReference>
<dbReference type="PANTHER" id="PTHR10218">
    <property type="entry name" value="GTP-BINDING PROTEIN ALPHA SUBUNIT"/>
    <property type="match status" value="1"/>
</dbReference>
<feature type="binding site" evidence="7">
    <location>
        <begin position="52"/>
        <end position="56"/>
    </location>
    <ligand>
        <name>GTP</name>
        <dbReference type="ChEBI" id="CHEBI:37565"/>
    </ligand>
</feature>
<keyword evidence="2 8" id="KW-0479">Metal-binding</keyword>
<keyword evidence="5 7" id="KW-0342">GTP-binding</keyword>
<dbReference type="OrthoDB" id="5817230at2759"/>
<accession>M5FUU0</accession>
<dbReference type="GO" id="GO:0005525">
    <property type="term" value="F:GTP binding"/>
    <property type="evidence" value="ECO:0007669"/>
    <property type="project" value="UniProtKB-KW"/>
</dbReference>
<dbReference type="Pfam" id="PF00503">
    <property type="entry name" value="G-alpha"/>
    <property type="match status" value="1"/>
</dbReference>
<dbReference type="AlphaFoldDB" id="M5FUU0"/>
<dbReference type="SUPFAM" id="SSF47895">
    <property type="entry name" value="Transducin (alpha subunit), insertion domain"/>
    <property type="match status" value="1"/>
</dbReference>
<dbReference type="GO" id="GO:0031683">
    <property type="term" value="F:G-protein beta/gamma-subunit complex binding"/>
    <property type="evidence" value="ECO:0007669"/>
    <property type="project" value="InterPro"/>
</dbReference>
<dbReference type="Gene3D" id="3.40.50.300">
    <property type="entry name" value="P-loop containing nucleotide triphosphate hydrolases"/>
    <property type="match status" value="1"/>
</dbReference>
<dbReference type="PRINTS" id="PR00318">
    <property type="entry name" value="GPROTEINA"/>
</dbReference>
<evidence type="ECO:0000256" key="7">
    <source>
        <dbReference type="PIRSR" id="PIRSR601019-1"/>
    </source>
</evidence>
<dbReference type="InterPro" id="IPR027417">
    <property type="entry name" value="P-loop_NTPase"/>
</dbReference>
<evidence type="ECO:0000313" key="10">
    <source>
        <dbReference type="Proteomes" id="UP000030653"/>
    </source>
</evidence>
<dbReference type="InterPro" id="IPR001019">
    <property type="entry name" value="Gprotein_alpha_su"/>
</dbReference>
<dbReference type="FunFam" id="3.40.50.300:FF:000181">
    <property type="entry name" value="Guanine nucleotide-binding protein subunit alpha"/>
    <property type="match status" value="1"/>
</dbReference>
<comment type="subunit">
    <text evidence="1">G proteins are composed of 3 units; alpha, beta and gamma. The alpha chain contains the guanine nucleotide binding site.</text>
</comment>
<dbReference type="CDD" id="cd00066">
    <property type="entry name" value="G-alpha"/>
    <property type="match status" value="1"/>
</dbReference>
<evidence type="ECO:0000256" key="3">
    <source>
        <dbReference type="ARBA" id="ARBA00022741"/>
    </source>
</evidence>
<evidence type="ECO:0000256" key="4">
    <source>
        <dbReference type="ARBA" id="ARBA00022842"/>
    </source>
</evidence>
<dbReference type="GO" id="GO:0005737">
    <property type="term" value="C:cytoplasm"/>
    <property type="evidence" value="ECO:0007669"/>
    <property type="project" value="TreeGrafter"/>
</dbReference>
<dbReference type="HOGENOM" id="CLU_014184_7_0_1"/>
<reference evidence="9 10" key="1">
    <citation type="journal article" date="2012" name="Science">
        <title>The Paleozoic origin of enzymatic lignin decomposition reconstructed from 31 fungal genomes.</title>
        <authorList>
            <person name="Floudas D."/>
            <person name="Binder M."/>
            <person name="Riley R."/>
            <person name="Barry K."/>
            <person name="Blanchette R.A."/>
            <person name="Henrissat B."/>
            <person name="Martinez A.T."/>
            <person name="Otillar R."/>
            <person name="Spatafora J.W."/>
            <person name="Yadav J.S."/>
            <person name="Aerts A."/>
            <person name="Benoit I."/>
            <person name="Boyd A."/>
            <person name="Carlson A."/>
            <person name="Copeland A."/>
            <person name="Coutinho P.M."/>
            <person name="de Vries R.P."/>
            <person name="Ferreira P."/>
            <person name="Findley K."/>
            <person name="Foster B."/>
            <person name="Gaskell J."/>
            <person name="Glotzer D."/>
            <person name="Gorecki P."/>
            <person name="Heitman J."/>
            <person name="Hesse C."/>
            <person name="Hori C."/>
            <person name="Igarashi K."/>
            <person name="Jurgens J.A."/>
            <person name="Kallen N."/>
            <person name="Kersten P."/>
            <person name="Kohler A."/>
            <person name="Kuees U."/>
            <person name="Kumar T.K.A."/>
            <person name="Kuo A."/>
            <person name="LaButti K."/>
            <person name="Larrondo L.F."/>
            <person name="Lindquist E."/>
            <person name="Ling A."/>
            <person name="Lombard V."/>
            <person name="Lucas S."/>
            <person name="Lundell T."/>
            <person name="Martin R."/>
            <person name="McLaughlin D.J."/>
            <person name="Morgenstern I."/>
            <person name="Morin E."/>
            <person name="Murat C."/>
            <person name="Nagy L.G."/>
            <person name="Nolan M."/>
            <person name="Ohm R.A."/>
            <person name="Patyshakuliyeva A."/>
            <person name="Rokas A."/>
            <person name="Ruiz-Duenas F.J."/>
            <person name="Sabat G."/>
            <person name="Salamov A."/>
            <person name="Samejima M."/>
            <person name="Schmutz J."/>
            <person name="Slot J.C."/>
            <person name="St John F."/>
            <person name="Stenlid J."/>
            <person name="Sun H."/>
            <person name="Sun S."/>
            <person name="Syed K."/>
            <person name="Tsang A."/>
            <person name="Wiebenga A."/>
            <person name="Young D."/>
            <person name="Pisabarro A."/>
            <person name="Eastwood D.C."/>
            <person name="Martin F."/>
            <person name="Cullen D."/>
            <person name="Grigoriev I.V."/>
            <person name="Hibbett D.S."/>
        </authorList>
    </citation>
    <scope>NUCLEOTIDE SEQUENCE [LARGE SCALE GENOMIC DNA]</scope>
    <source>
        <strain evidence="9 10">DJM-731 SS1</strain>
    </source>
</reference>
<feature type="binding site" evidence="8">
    <location>
        <position position="33"/>
    </location>
    <ligand>
        <name>Mg(2+)</name>
        <dbReference type="ChEBI" id="CHEBI:18420"/>
    </ligand>
</feature>
<evidence type="ECO:0000256" key="2">
    <source>
        <dbReference type="ARBA" id="ARBA00022723"/>
    </source>
</evidence>
<keyword evidence="3 7" id="KW-0547">Nucleotide-binding</keyword>
<dbReference type="GO" id="GO:0046872">
    <property type="term" value="F:metal ion binding"/>
    <property type="evidence" value="ECO:0007669"/>
    <property type="project" value="UniProtKB-KW"/>
</dbReference>
<organism evidence="9 10">
    <name type="scientific">Dacryopinax primogenitus (strain DJM 731)</name>
    <name type="common">Brown rot fungus</name>
    <dbReference type="NCBI Taxonomy" id="1858805"/>
    <lineage>
        <taxon>Eukaryota</taxon>
        <taxon>Fungi</taxon>
        <taxon>Dikarya</taxon>
        <taxon>Basidiomycota</taxon>
        <taxon>Agaricomycotina</taxon>
        <taxon>Dacrymycetes</taxon>
        <taxon>Dacrymycetales</taxon>
        <taxon>Dacrymycetaceae</taxon>
        <taxon>Dacryopinax</taxon>
    </lineage>
</organism>
<dbReference type="GO" id="GO:0010255">
    <property type="term" value="P:glucose mediated signaling pathway"/>
    <property type="evidence" value="ECO:0007669"/>
    <property type="project" value="UniProtKB-ARBA"/>
</dbReference>
<dbReference type="InterPro" id="IPR011025">
    <property type="entry name" value="GproteinA_insert"/>
</dbReference>
<name>M5FUU0_DACPD</name>
<evidence type="ECO:0000256" key="1">
    <source>
        <dbReference type="ARBA" id="ARBA00011356"/>
    </source>
</evidence>
<evidence type="ECO:0000256" key="8">
    <source>
        <dbReference type="PIRSR" id="PIRSR601019-2"/>
    </source>
</evidence>
<feature type="binding site" evidence="7">
    <location>
        <position position="175"/>
    </location>
    <ligand>
        <name>GTP</name>
        <dbReference type="ChEBI" id="CHEBI:37565"/>
    </ligand>
</feature>